<protein>
    <submittedName>
        <fullName evidence="1">Uncharacterized protein</fullName>
    </submittedName>
</protein>
<proteinExistence type="predicted"/>
<reference evidence="1" key="1">
    <citation type="journal article" date="2023" name="Insect Mol. Biol.">
        <title>Genome sequencing provides insights into the evolution of gene families encoding plant cell wall-degrading enzymes in longhorned beetles.</title>
        <authorList>
            <person name="Shin N.R."/>
            <person name="Okamura Y."/>
            <person name="Kirsch R."/>
            <person name="Pauchet Y."/>
        </authorList>
    </citation>
    <scope>NUCLEOTIDE SEQUENCE</scope>
    <source>
        <strain evidence="1">AMC_N1</strain>
    </source>
</reference>
<gene>
    <name evidence="1" type="ORF">NQ318_003957</name>
</gene>
<dbReference type="AlphaFoldDB" id="A0AAV8Z8E5"/>
<comment type="caution">
    <text evidence="1">The sequence shown here is derived from an EMBL/GenBank/DDBJ whole genome shotgun (WGS) entry which is preliminary data.</text>
</comment>
<sequence>MKPDSRIEICSPSPTRNFMDTILKVLNFKNMSLSNFSVTNSISYEALKSDVPGVVFSAETDYNYTNKRFVRDGRPTRRPLTLRALVSLVLSTPKTGETNDTATDRIVSD</sequence>
<name>A0AAV8Z8E5_9CUCU</name>
<evidence type="ECO:0000313" key="2">
    <source>
        <dbReference type="Proteomes" id="UP001162162"/>
    </source>
</evidence>
<dbReference type="EMBL" id="JAPWTK010000009">
    <property type="protein sequence ID" value="KAJ8960232.1"/>
    <property type="molecule type" value="Genomic_DNA"/>
</dbReference>
<accession>A0AAV8Z8E5</accession>
<evidence type="ECO:0000313" key="1">
    <source>
        <dbReference type="EMBL" id="KAJ8960232.1"/>
    </source>
</evidence>
<keyword evidence="2" id="KW-1185">Reference proteome</keyword>
<organism evidence="1 2">
    <name type="scientific">Aromia moschata</name>
    <dbReference type="NCBI Taxonomy" id="1265417"/>
    <lineage>
        <taxon>Eukaryota</taxon>
        <taxon>Metazoa</taxon>
        <taxon>Ecdysozoa</taxon>
        <taxon>Arthropoda</taxon>
        <taxon>Hexapoda</taxon>
        <taxon>Insecta</taxon>
        <taxon>Pterygota</taxon>
        <taxon>Neoptera</taxon>
        <taxon>Endopterygota</taxon>
        <taxon>Coleoptera</taxon>
        <taxon>Polyphaga</taxon>
        <taxon>Cucujiformia</taxon>
        <taxon>Chrysomeloidea</taxon>
        <taxon>Cerambycidae</taxon>
        <taxon>Cerambycinae</taxon>
        <taxon>Callichromatini</taxon>
        <taxon>Aromia</taxon>
    </lineage>
</organism>
<dbReference type="Proteomes" id="UP001162162">
    <property type="component" value="Unassembled WGS sequence"/>
</dbReference>